<dbReference type="Pfam" id="PF07791">
    <property type="entry name" value="Imm11"/>
    <property type="match status" value="1"/>
</dbReference>
<sequence>MRYFSISSTHDLGIIGKYPQTMLRQGYDPTSKNSSRNLKYSEFPDFLPELELEIDANAVPTNFLERAEATFGIIVDTDFREILEQFTLPHHHFYPIKVYHKGNLLKYFWLHFIVKDIWKSIDIEQSLVRIQNSSNANNRVVLPIFQKEYLEKLYDYFMVSYEFKLLPEKIVFNDKFENLDLVNLDFLHDTPLISVKLKNALEEGKMNGFETKLFKPLNATKYTD</sequence>
<dbReference type="InterPro" id="IPR012433">
    <property type="entry name" value="Imm11"/>
</dbReference>
<proteinExistence type="predicted"/>
<protein>
    <recommendedName>
        <fullName evidence="1">Immunity MXAN-0049 protein domain-containing protein</fullName>
    </recommendedName>
</protein>
<evidence type="ECO:0000313" key="2">
    <source>
        <dbReference type="EMBL" id="HEA20393.1"/>
    </source>
</evidence>
<feature type="domain" description="Immunity MXAN-0049 protein" evidence="1">
    <location>
        <begin position="22"/>
        <end position="210"/>
    </location>
</feature>
<dbReference type="AlphaFoldDB" id="A0A831QNV1"/>
<name>A0A831QNV1_9FLAO</name>
<evidence type="ECO:0000259" key="1">
    <source>
        <dbReference type="Pfam" id="PF07791"/>
    </source>
</evidence>
<organism evidence="2">
    <name type="scientific">Pricia antarctica</name>
    <dbReference type="NCBI Taxonomy" id="641691"/>
    <lineage>
        <taxon>Bacteria</taxon>
        <taxon>Pseudomonadati</taxon>
        <taxon>Bacteroidota</taxon>
        <taxon>Flavobacteriia</taxon>
        <taxon>Flavobacteriales</taxon>
        <taxon>Flavobacteriaceae</taxon>
        <taxon>Pricia</taxon>
    </lineage>
</organism>
<dbReference type="EMBL" id="DRGL01000023">
    <property type="protein sequence ID" value="HEA20393.1"/>
    <property type="molecule type" value="Genomic_DNA"/>
</dbReference>
<comment type="caution">
    <text evidence="2">The sequence shown here is derived from an EMBL/GenBank/DDBJ whole genome shotgun (WGS) entry which is preliminary data.</text>
</comment>
<reference evidence="2" key="1">
    <citation type="journal article" date="2020" name="mSystems">
        <title>Genome- and Community-Level Interaction Insights into Carbon Utilization and Element Cycling Functions of Hydrothermarchaeota in Hydrothermal Sediment.</title>
        <authorList>
            <person name="Zhou Z."/>
            <person name="Liu Y."/>
            <person name="Xu W."/>
            <person name="Pan J."/>
            <person name="Luo Z.H."/>
            <person name="Li M."/>
        </authorList>
    </citation>
    <scope>NUCLEOTIDE SEQUENCE [LARGE SCALE GENOMIC DNA]</scope>
    <source>
        <strain evidence="2">HyVt-345</strain>
    </source>
</reference>
<gene>
    <name evidence="2" type="ORF">ENH87_05695</name>
</gene>
<dbReference type="Proteomes" id="UP000886191">
    <property type="component" value="Unassembled WGS sequence"/>
</dbReference>
<accession>A0A831QNV1</accession>